<dbReference type="AlphaFoldDB" id="A0A6C0EEX5"/>
<keyword evidence="1" id="KW-0472">Membrane</keyword>
<evidence type="ECO:0000313" key="2">
    <source>
        <dbReference type="EMBL" id="QHT27141.1"/>
    </source>
</evidence>
<organism evidence="2">
    <name type="scientific">viral metagenome</name>
    <dbReference type="NCBI Taxonomy" id="1070528"/>
    <lineage>
        <taxon>unclassified sequences</taxon>
        <taxon>metagenomes</taxon>
        <taxon>organismal metagenomes</taxon>
    </lineage>
</organism>
<reference evidence="2" key="1">
    <citation type="journal article" date="2020" name="Nature">
        <title>Giant virus diversity and host interactions through global metagenomics.</title>
        <authorList>
            <person name="Schulz F."/>
            <person name="Roux S."/>
            <person name="Paez-Espino D."/>
            <person name="Jungbluth S."/>
            <person name="Walsh D.A."/>
            <person name="Denef V.J."/>
            <person name="McMahon K.D."/>
            <person name="Konstantinidis K.T."/>
            <person name="Eloe-Fadrosh E.A."/>
            <person name="Kyrpides N.C."/>
            <person name="Woyke T."/>
        </authorList>
    </citation>
    <scope>NUCLEOTIDE SEQUENCE</scope>
    <source>
        <strain evidence="2">GVMAG-M-3300023179-2</strain>
    </source>
</reference>
<proteinExistence type="predicted"/>
<keyword evidence="1" id="KW-0812">Transmembrane</keyword>
<accession>A0A6C0EEX5</accession>
<evidence type="ECO:0000256" key="1">
    <source>
        <dbReference type="SAM" id="Phobius"/>
    </source>
</evidence>
<dbReference type="EMBL" id="MN739812">
    <property type="protein sequence ID" value="QHT27141.1"/>
    <property type="molecule type" value="Genomic_DNA"/>
</dbReference>
<sequence length="103" mass="11942">MYFLIGFLLLSKFYILYQIINATYNYYLKKKLDIDLMDKDIDEDNLSNTTDTTESVVLSSNETLISEYIDEEDTNNEDEINNNTNIKTITSPINNLSSVDSYD</sequence>
<feature type="transmembrane region" description="Helical" evidence="1">
    <location>
        <begin position="6"/>
        <end position="27"/>
    </location>
</feature>
<keyword evidence="1" id="KW-1133">Transmembrane helix</keyword>
<name>A0A6C0EEX5_9ZZZZ</name>
<protein>
    <submittedName>
        <fullName evidence="2">Uncharacterized protein</fullName>
    </submittedName>
</protein>